<keyword evidence="1 2" id="KW-0378">Hydrolase</keyword>
<dbReference type="RefSeq" id="WP_257820048.1">
    <property type="nucleotide sequence ID" value="NZ_JABXYM010000001.1"/>
</dbReference>
<name>A0A9Q4AZL7_SALAG</name>
<comment type="caution">
    <text evidence="2">The sequence shown here is derived from an EMBL/GenBank/DDBJ whole genome shotgun (WGS) entry which is preliminary data.</text>
</comment>
<evidence type="ECO:0000313" key="2">
    <source>
        <dbReference type="EMBL" id="MCR6095351.1"/>
    </source>
</evidence>
<dbReference type="PANTHER" id="PTHR33886:SF8">
    <property type="entry name" value="UNSATURATED RHAMNOGALACTURONAN HYDROLASE (EUROFUNG)"/>
    <property type="match status" value="1"/>
</dbReference>
<gene>
    <name evidence="2" type="ORF">HXA33_02235</name>
</gene>
<dbReference type="InterPro" id="IPR012341">
    <property type="entry name" value="6hp_glycosidase-like_sf"/>
</dbReference>
<dbReference type="InterPro" id="IPR052043">
    <property type="entry name" value="PolySaccharide_Degr_Enz"/>
</dbReference>
<accession>A0A9Q4AZL7</accession>
<proteinExistence type="predicted"/>
<protein>
    <submittedName>
        <fullName evidence="2">Glycoside hydrolase family 88 protein</fullName>
    </submittedName>
</protein>
<sequence length="374" mass="43134">MEDNTFFLDQTPLEWAEQACQSLMNTYEPIMLPPKKRWHYHQGVFLCGMIDVWKATQDDTYYEYVKEYVDGLVDDNGNVYFARDELDAIQAGQLLFPIYNQTKEAKYAIAAKKLRQLINTINRTSEGGFWHKDKYPYQMWLDGLYMAGPFLLMYGEAFNEPELVDTVLHQEELMRTHTKDDTTGLYFHGWDERGETPWTEEGRYHAPEIWGRALGWYGMALTMIVERLPENHPKIGVLQGVIQKLVKNIVKFQDEETGLWYQIVPKGKEADNWLETSCTSLFVLTILRAVNDGYVDNSYAEYALKGYKGIINHKVSVNKDGVLSLKGICIGTSIGTYDYYVNRETSVNDLHGVGTFVLASVQLHDYLMNVEETN</sequence>
<dbReference type="PANTHER" id="PTHR33886">
    <property type="entry name" value="UNSATURATED RHAMNOGALACTURONAN HYDROLASE (EUROFUNG)"/>
    <property type="match status" value="1"/>
</dbReference>
<dbReference type="AlphaFoldDB" id="A0A9Q4AZL7"/>
<dbReference type="Pfam" id="PF07470">
    <property type="entry name" value="Glyco_hydro_88"/>
    <property type="match status" value="1"/>
</dbReference>
<evidence type="ECO:0000256" key="1">
    <source>
        <dbReference type="ARBA" id="ARBA00022801"/>
    </source>
</evidence>
<dbReference type="Proteomes" id="UP001057753">
    <property type="component" value="Unassembled WGS sequence"/>
</dbReference>
<dbReference type="InterPro" id="IPR010905">
    <property type="entry name" value="Glyco_hydro_88"/>
</dbReference>
<dbReference type="Gene3D" id="1.50.10.10">
    <property type="match status" value="1"/>
</dbReference>
<dbReference type="SUPFAM" id="SSF48208">
    <property type="entry name" value="Six-hairpin glycosidases"/>
    <property type="match status" value="1"/>
</dbReference>
<dbReference type="GO" id="GO:0016787">
    <property type="term" value="F:hydrolase activity"/>
    <property type="evidence" value="ECO:0007669"/>
    <property type="project" value="UniProtKB-KW"/>
</dbReference>
<dbReference type="EMBL" id="JABXYM010000001">
    <property type="protein sequence ID" value="MCR6095351.1"/>
    <property type="molecule type" value="Genomic_DNA"/>
</dbReference>
<reference evidence="2" key="1">
    <citation type="submission" date="2020-06" db="EMBL/GenBank/DDBJ databases">
        <title>Insight into the genomes of haloalkaliphilic bacilli from Kenyan soda lakes.</title>
        <authorList>
            <person name="Mwirichia R."/>
            <person name="Villamizar G.C."/>
            <person name="Poehlein A."/>
            <person name="Mugweru J."/>
            <person name="Kipnyargis A."/>
            <person name="Kiplimo D."/>
            <person name="Orwa P."/>
            <person name="Daniel R."/>
        </authorList>
    </citation>
    <scope>NUCLEOTIDE SEQUENCE</scope>
    <source>
        <strain evidence="2">B1096_S55</strain>
    </source>
</reference>
<evidence type="ECO:0000313" key="3">
    <source>
        <dbReference type="Proteomes" id="UP001057753"/>
    </source>
</evidence>
<dbReference type="GO" id="GO:0005975">
    <property type="term" value="P:carbohydrate metabolic process"/>
    <property type="evidence" value="ECO:0007669"/>
    <property type="project" value="InterPro"/>
</dbReference>
<organism evidence="2 3">
    <name type="scientific">Salipaludibacillus agaradhaerens</name>
    <name type="common">Bacillus agaradhaerens</name>
    <dbReference type="NCBI Taxonomy" id="76935"/>
    <lineage>
        <taxon>Bacteria</taxon>
        <taxon>Bacillati</taxon>
        <taxon>Bacillota</taxon>
        <taxon>Bacilli</taxon>
        <taxon>Bacillales</taxon>
        <taxon>Bacillaceae</taxon>
    </lineage>
</organism>
<dbReference type="InterPro" id="IPR008928">
    <property type="entry name" value="6-hairpin_glycosidase_sf"/>
</dbReference>
<keyword evidence="3" id="KW-1185">Reference proteome</keyword>